<gene>
    <name evidence="1" type="ORF">GCM10007047_24320</name>
</gene>
<dbReference type="AlphaFoldDB" id="A0A8J3DDE0"/>
<keyword evidence="2" id="KW-1185">Reference proteome</keyword>
<sequence>MIGMMIIAMIFLSTMATLSIGFRASENARLNGDAQYFLESELEYIRTLKWAEIETLKQAYEANQKTSDSTKFTSISPDPRLSGIVSITARNSRSDQVEVLLSVQWNDSKGKSHDANIVTIVTKSGVTAS</sequence>
<comment type="caution">
    <text evidence="1">The sequence shown here is derived from an EMBL/GenBank/DDBJ whole genome shotgun (WGS) entry which is preliminary data.</text>
</comment>
<name>A0A8J3DDE0_9BACT</name>
<protein>
    <submittedName>
        <fullName evidence="1">Uncharacterized protein</fullName>
    </submittedName>
</protein>
<dbReference type="EMBL" id="BMXG01000015">
    <property type="protein sequence ID" value="GHC06337.1"/>
    <property type="molecule type" value="Genomic_DNA"/>
</dbReference>
<reference evidence="1" key="2">
    <citation type="submission" date="2020-09" db="EMBL/GenBank/DDBJ databases">
        <authorList>
            <person name="Sun Q."/>
            <person name="Kim S."/>
        </authorList>
    </citation>
    <scope>NUCLEOTIDE SEQUENCE</scope>
    <source>
        <strain evidence="1">KCTC 12870</strain>
    </source>
</reference>
<evidence type="ECO:0000313" key="2">
    <source>
        <dbReference type="Proteomes" id="UP000642829"/>
    </source>
</evidence>
<evidence type="ECO:0000313" key="1">
    <source>
        <dbReference type="EMBL" id="GHC06337.1"/>
    </source>
</evidence>
<dbReference type="Proteomes" id="UP000642829">
    <property type="component" value="Unassembled WGS sequence"/>
</dbReference>
<accession>A0A8J3DDE0</accession>
<organism evidence="1 2">
    <name type="scientific">Cerasicoccus arenae</name>
    <dbReference type="NCBI Taxonomy" id="424488"/>
    <lineage>
        <taxon>Bacteria</taxon>
        <taxon>Pseudomonadati</taxon>
        <taxon>Verrucomicrobiota</taxon>
        <taxon>Opitutia</taxon>
        <taxon>Puniceicoccales</taxon>
        <taxon>Cerasicoccaceae</taxon>
        <taxon>Cerasicoccus</taxon>
    </lineage>
</organism>
<reference evidence="1" key="1">
    <citation type="journal article" date="2014" name="Int. J. Syst. Evol. Microbiol.">
        <title>Complete genome sequence of Corynebacterium casei LMG S-19264T (=DSM 44701T), isolated from a smear-ripened cheese.</title>
        <authorList>
            <consortium name="US DOE Joint Genome Institute (JGI-PGF)"/>
            <person name="Walter F."/>
            <person name="Albersmeier A."/>
            <person name="Kalinowski J."/>
            <person name="Ruckert C."/>
        </authorList>
    </citation>
    <scope>NUCLEOTIDE SEQUENCE</scope>
    <source>
        <strain evidence="1">KCTC 12870</strain>
    </source>
</reference>
<proteinExistence type="predicted"/>